<dbReference type="GO" id="GO:0016226">
    <property type="term" value="P:iron-sulfur cluster assembly"/>
    <property type="evidence" value="ECO:0007669"/>
    <property type="project" value="TreeGrafter"/>
</dbReference>
<dbReference type="InterPro" id="IPR027266">
    <property type="entry name" value="TrmE/GcvT-like"/>
</dbReference>
<dbReference type="InterPro" id="IPR017703">
    <property type="entry name" value="YgfZ/GCV_T_CS"/>
</dbReference>
<comment type="subcellular location">
    <subcellularLocation>
        <location evidence="1">Mitochondrion</location>
    </subcellularLocation>
</comment>
<dbReference type="SUPFAM" id="SSF103025">
    <property type="entry name" value="Folate-binding domain"/>
    <property type="match status" value="1"/>
</dbReference>
<evidence type="ECO:0000256" key="4">
    <source>
        <dbReference type="ARBA" id="ARBA00093447"/>
    </source>
</evidence>
<evidence type="ECO:0000256" key="2">
    <source>
        <dbReference type="ARBA" id="ARBA00022946"/>
    </source>
</evidence>
<evidence type="ECO:0000256" key="3">
    <source>
        <dbReference type="ARBA" id="ARBA00023128"/>
    </source>
</evidence>
<evidence type="ECO:0000313" key="5">
    <source>
        <dbReference type="EMBL" id="ACZ80689.1"/>
    </source>
</evidence>
<proteinExistence type="inferred from homology"/>
<dbReference type="Gene3D" id="3.30.1360.120">
    <property type="entry name" value="Probable tRNA modification gtpase trme, domain 1"/>
    <property type="match status" value="1"/>
</dbReference>
<reference evidence="5" key="1">
    <citation type="journal article" date="2010" name="PLoS ONE">
        <title>Morphological and genomic characterization of Filobasidiella depauperata: a homothallic sibling species of the pathogenic cryptococcus species complex.</title>
        <authorList>
            <person name="Rodriguez-Carres M."/>
            <person name="Findley K."/>
            <person name="Sun S."/>
            <person name="Dietrich F.S."/>
            <person name="Heitman J."/>
        </authorList>
    </citation>
    <scope>NUCLEOTIDE SEQUENCE</scope>
    <source>
        <strain evidence="5">CBS7855</strain>
    </source>
</reference>
<name>D2JWY6_9TREE</name>
<keyword evidence="5" id="KW-0808">Transferase</keyword>
<evidence type="ECO:0000256" key="1">
    <source>
        <dbReference type="ARBA" id="ARBA00004173"/>
    </source>
</evidence>
<dbReference type="InterPro" id="IPR045179">
    <property type="entry name" value="YgfZ/GcvT"/>
</dbReference>
<dbReference type="PANTHER" id="PTHR22602">
    <property type="entry name" value="TRANSFERASE CAF17, MITOCHONDRIAL-RELATED"/>
    <property type="match status" value="1"/>
</dbReference>
<dbReference type="VEuPathDB" id="FungiDB:L204_02063"/>
<dbReference type="PANTHER" id="PTHR22602:SF0">
    <property type="entry name" value="TRANSFERASE CAF17, MITOCHONDRIAL-RELATED"/>
    <property type="match status" value="1"/>
</dbReference>
<dbReference type="GO" id="GO:0016740">
    <property type="term" value="F:transferase activity"/>
    <property type="evidence" value="ECO:0007669"/>
    <property type="project" value="UniProtKB-KW"/>
</dbReference>
<dbReference type="VEuPathDB" id="FungiDB:L203_03846"/>
<protein>
    <submittedName>
        <fullName evidence="5">Putative mitochondrial transferase CAF17 protein</fullName>
    </submittedName>
</protein>
<dbReference type="AlphaFoldDB" id="D2JWY6"/>
<accession>D2JWY6</accession>
<keyword evidence="3" id="KW-0496">Mitochondrion</keyword>
<dbReference type="EMBL" id="GU131351">
    <property type="protein sequence ID" value="ACZ80689.1"/>
    <property type="molecule type" value="Genomic_DNA"/>
</dbReference>
<comment type="similarity">
    <text evidence="4">Belongs to the GcvT family. CAF17/IBA57 subfamily.</text>
</comment>
<dbReference type="GO" id="GO:0005759">
    <property type="term" value="C:mitochondrial matrix"/>
    <property type="evidence" value="ECO:0007669"/>
    <property type="project" value="TreeGrafter"/>
</dbReference>
<sequence length="374" mass="41560">MSLLTPRVAHLKQKLVLQISGPDSQKFLKGLSCKDVEYLSGGYSGFLNASGRVLHTVFIFPRSDTSYLITHESQESHPEPLTKLLPPFKLRSKVRIKDVTDQWDAWSSWGSSLAQIDSPRRLWKIGSGGAAESHWEWQQGVAQLNLAEGEVGCWDLRAGWNGMGQQLLVPKGNRPSLATNYDISTADEYKLHRMLLGVPEGPEEIVPGQALPLESCMDIHGGVDFRKGCYLGQELTVRTYHTGATRKRILPIHLIPLDSSLKIFDVLNSPVQTPIEDSNILSEIIYHPPRSSAIRKTRSIGKVLALHNTVGLGLVRLEMAERCWWSDNILQSSVTQWLESDAGKMTAQINGKEWGIYVGKGEAYAAALDYMSSL</sequence>
<organism evidence="5">
    <name type="scientific">Cryptococcus depauperatus</name>
    <dbReference type="NCBI Taxonomy" id="5208"/>
    <lineage>
        <taxon>Eukaryota</taxon>
        <taxon>Fungi</taxon>
        <taxon>Dikarya</taxon>
        <taxon>Basidiomycota</taxon>
        <taxon>Agaricomycotina</taxon>
        <taxon>Tremellomycetes</taxon>
        <taxon>Tremellales</taxon>
        <taxon>Cryptococcaceae</taxon>
        <taxon>Cryptococcus</taxon>
    </lineage>
</organism>
<keyword evidence="2" id="KW-0809">Transit peptide</keyword>
<dbReference type="NCBIfam" id="TIGR03317">
    <property type="entry name" value="ygfZ_signature"/>
    <property type="match status" value="1"/>
</dbReference>